<dbReference type="EMBL" id="CAADRP010001113">
    <property type="protein sequence ID" value="VFU36299.1"/>
    <property type="molecule type" value="Genomic_DNA"/>
</dbReference>
<organism evidence="1">
    <name type="scientific">Salix viminalis</name>
    <name type="common">Common osier</name>
    <name type="synonym">Basket willow</name>
    <dbReference type="NCBI Taxonomy" id="40686"/>
    <lineage>
        <taxon>Eukaryota</taxon>
        <taxon>Viridiplantae</taxon>
        <taxon>Streptophyta</taxon>
        <taxon>Embryophyta</taxon>
        <taxon>Tracheophyta</taxon>
        <taxon>Spermatophyta</taxon>
        <taxon>Magnoliopsida</taxon>
        <taxon>eudicotyledons</taxon>
        <taxon>Gunneridae</taxon>
        <taxon>Pentapetalae</taxon>
        <taxon>rosids</taxon>
        <taxon>fabids</taxon>
        <taxon>Malpighiales</taxon>
        <taxon>Salicaceae</taxon>
        <taxon>Saliceae</taxon>
        <taxon>Salix</taxon>
    </lineage>
</organism>
<name>A0A6N2L898_SALVM</name>
<evidence type="ECO:0000313" key="1">
    <source>
        <dbReference type="EMBL" id="VFU36299.1"/>
    </source>
</evidence>
<sequence>MLNLTSDIFSIDVIYTLIPSGDFARRTVVNDQGTLEKRKTVKNDTISLNFTTNSQLTPFLCPFRNYLNHSIIRWVALEKEFFQLITLPRNLVNQTPNCHARNIVTGVDLGEGERERKVGKTTITSTGIGAFTKGWKEATNLLCVVGYIEIKAEKRFDPSLFGFLQYFPLVVQQYLFMLCSKWYLNHVYEVHATSFARKNHQSTSDISNVHVNKEGWTKTNNSCLHMLLRIVFFYDLHLPQCMSTLLCLSLKGNDQDRTNKILRNQITHLKIVLPL</sequence>
<protein>
    <submittedName>
        <fullName evidence="1">Uncharacterized protein</fullName>
    </submittedName>
</protein>
<accession>A0A6N2L898</accession>
<gene>
    <name evidence="1" type="ORF">SVIM_LOCUS181750</name>
</gene>
<proteinExistence type="predicted"/>
<reference evidence="1" key="1">
    <citation type="submission" date="2019-03" db="EMBL/GenBank/DDBJ databases">
        <authorList>
            <person name="Mank J."/>
            <person name="Almeida P."/>
        </authorList>
    </citation>
    <scope>NUCLEOTIDE SEQUENCE</scope>
    <source>
        <strain evidence="1">78183</strain>
    </source>
</reference>
<dbReference type="AlphaFoldDB" id="A0A6N2L898"/>